<proteinExistence type="inferred from homology"/>
<gene>
    <name evidence="3" type="ORF">UFOVP247_184</name>
</gene>
<evidence type="ECO:0000313" key="3">
    <source>
        <dbReference type="EMBL" id="CAB5221514.1"/>
    </source>
</evidence>
<comment type="similarity">
    <text evidence="1">Belongs to the amidinotransferase family.</text>
</comment>
<protein>
    <recommendedName>
        <fullName evidence="4">Amidinotransferase</fullName>
    </recommendedName>
</protein>
<evidence type="ECO:0000256" key="1">
    <source>
        <dbReference type="ARBA" id="ARBA00006943"/>
    </source>
</evidence>
<keyword evidence="2" id="KW-0808">Transferase</keyword>
<dbReference type="GO" id="GO:0015067">
    <property type="term" value="F:amidinotransferase activity"/>
    <property type="evidence" value="ECO:0007669"/>
    <property type="project" value="InterPro"/>
</dbReference>
<dbReference type="InterPro" id="IPR033195">
    <property type="entry name" value="AmidinoTrfase"/>
</dbReference>
<dbReference type="EMBL" id="LR798288">
    <property type="protein sequence ID" value="CAB5221514.1"/>
    <property type="molecule type" value="Genomic_DNA"/>
</dbReference>
<sequence length="359" mass="41896">MLSVNQEWDPLKKCVVGKNYPPEFYSFIKKPKLRSLFEKIAEETEEDYQSLIVLLKSFGVEVLRPNVPNVVPQEYIDQNLPIPAPVSSIPRDQLIMIGERFFVFPPDKVTEKINYKRDLLRVKNFDSCWSNIVSYVQSYGNEVVVQEDEEYLGKIKANGIFRLGKNLIFGTKHRYDDVEVIQAIDHMKSKWLYDYECETVTTGGHIDGCLSPLKPGLLFSIFDMDTYEKTFPGWEVEYFSHNRLNSLDGWLKLKKKNHGKWFIPGVADDDEIIEYVEHWMKEWLGYVEETIFDVNVLMIDPNNVIVGSYNEQAFRALERHGITPHISPMRHRFFWDGGTHCVTAELHREGPRRALKGFF</sequence>
<reference evidence="3" key="1">
    <citation type="submission" date="2020-05" db="EMBL/GenBank/DDBJ databases">
        <authorList>
            <person name="Chiriac C."/>
            <person name="Salcher M."/>
            <person name="Ghai R."/>
            <person name="Kavagutti S V."/>
        </authorList>
    </citation>
    <scope>NUCLEOTIDE SEQUENCE</scope>
</reference>
<evidence type="ECO:0008006" key="4">
    <source>
        <dbReference type="Google" id="ProtNLM"/>
    </source>
</evidence>
<name>A0A6J7WZN3_9CAUD</name>
<accession>A0A6J7WZN3</accession>
<dbReference type="SUPFAM" id="SSF55909">
    <property type="entry name" value="Pentein"/>
    <property type="match status" value="1"/>
</dbReference>
<dbReference type="Gene3D" id="3.75.10.10">
    <property type="entry name" value="L-arginine/glycine Amidinotransferase, Chain A"/>
    <property type="match status" value="1"/>
</dbReference>
<dbReference type="PANTHER" id="PTHR10488:SF1">
    <property type="entry name" value="GLYCINE AMIDINOTRANSFERASE, MITOCHONDRIAL"/>
    <property type="match status" value="1"/>
</dbReference>
<dbReference type="PANTHER" id="PTHR10488">
    <property type="entry name" value="GLYCINE AMIDINOTRANSFERASE, MITOCHONDRIAL"/>
    <property type="match status" value="1"/>
</dbReference>
<evidence type="ECO:0000256" key="2">
    <source>
        <dbReference type="ARBA" id="ARBA00022679"/>
    </source>
</evidence>
<organism evidence="3">
    <name type="scientific">uncultured Caudovirales phage</name>
    <dbReference type="NCBI Taxonomy" id="2100421"/>
    <lineage>
        <taxon>Viruses</taxon>
        <taxon>Duplodnaviria</taxon>
        <taxon>Heunggongvirae</taxon>
        <taxon>Uroviricota</taxon>
        <taxon>Caudoviricetes</taxon>
        <taxon>Peduoviridae</taxon>
        <taxon>Maltschvirus</taxon>
        <taxon>Maltschvirus maltsch</taxon>
    </lineage>
</organism>